<evidence type="ECO:0000313" key="3">
    <source>
        <dbReference type="Proteomes" id="UP001500218"/>
    </source>
</evidence>
<evidence type="ECO:0000313" key="2">
    <source>
        <dbReference type="EMBL" id="GAA1808239.1"/>
    </source>
</evidence>
<feature type="transmembrane region" description="Helical" evidence="1">
    <location>
        <begin position="274"/>
        <end position="294"/>
    </location>
</feature>
<organism evidence="2 3">
    <name type="scientific">Luedemannella flava</name>
    <dbReference type="NCBI Taxonomy" id="349316"/>
    <lineage>
        <taxon>Bacteria</taxon>
        <taxon>Bacillati</taxon>
        <taxon>Actinomycetota</taxon>
        <taxon>Actinomycetes</taxon>
        <taxon>Micromonosporales</taxon>
        <taxon>Micromonosporaceae</taxon>
        <taxon>Luedemannella</taxon>
    </lineage>
</organism>
<feature type="transmembrane region" description="Helical" evidence="1">
    <location>
        <begin position="36"/>
        <end position="57"/>
    </location>
</feature>
<gene>
    <name evidence="2" type="ORF">GCM10009682_32550</name>
</gene>
<feature type="transmembrane region" description="Helical" evidence="1">
    <location>
        <begin position="493"/>
        <end position="514"/>
    </location>
</feature>
<name>A0ABN2M3R9_9ACTN</name>
<feature type="transmembrane region" description="Helical" evidence="1">
    <location>
        <begin position="133"/>
        <end position="157"/>
    </location>
</feature>
<keyword evidence="1" id="KW-1133">Transmembrane helix</keyword>
<feature type="transmembrane region" description="Helical" evidence="1">
    <location>
        <begin position="240"/>
        <end position="262"/>
    </location>
</feature>
<feature type="transmembrane region" description="Helical" evidence="1">
    <location>
        <begin position="520"/>
        <end position="541"/>
    </location>
</feature>
<feature type="transmembrane region" description="Helical" evidence="1">
    <location>
        <begin position="206"/>
        <end position="228"/>
    </location>
</feature>
<keyword evidence="1" id="KW-0472">Membrane</keyword>
<proteinExistence type="predicted"/>
<comment type="caution">
    <text evidence="2">The sequence shown here is derived from an EMBL/GenBank/DDBJ whole genome shotgun (WGS) entry which is preliminary data.</text>
</comment>
<protein>
    <recommendedName>
        <fullName evidence="4">Integral membrane protein</fullName>
    </recommendedName>
</protein>
<feature type="transmembrane region" description="Helical" evidence="1">
    <location>
        <begin position="177"/>
        <end position="199"/>
    </location>
</feature>
<evidence type="ECO:0008006" key="4">
    <source>
        <dbReference type="Google" id="ProtNLM"/>
    </source>
</evidence>
<accession>A0ABN2M3R9</accession>
<dbReference type="EMBL" id="BAAALT010000091">
    <property type="protein sequence ID" value="GAA1808239.1"/>
    <property type="molecule type" value="Genomic_DNA"/>
</dbReference>
<dbReference type="Proteomes" id="UP001500218">
    <property type="component" value="Unassembled WGS sequence"/>
</dbReference>
<feature type="transmembrane region" description="Helical" evidence="1">
    <location>
        <begin position="330"/>
        <end position="349"/>
    </location>
</feature>
<evidence type="ECO:0000256" key="1">
    <source>
        <dbReference type="SAM" id="Phobius"/>
    </source>
</evidence>
<reference evidence="2 3" key="1">
    <citation type="journal article" date="2019" name="Int. J. Syst. Evol. Microbiol.">
        <title>The Global Catalogue of Microorganisms (GCM) 10K type strain sequencing project: providing services to taxonomists for standard genome sequencing and annotation.</title>
        <authorList>
            <consortium name="The Broad Institute Genomics Platform"/>
            <consortium name="The Broad Institute Genome Sequencing Center for Infectious Disease"/>
            <person name="Wu L."/>
            <person name="Ma J."/>
        </authorList>
    </citation>
    <scope>NUCLEOTIDE SEQUENCE [LARGE SCALE GENOMIC DNA]</scope>
    <source>
        <strain evidence="2 3">JCM 13250</strain>
    </source>
</reference>
<sequence>MTLAAEPDSGTAEPDDRLAALVEEHTKDGFRNPLWWRYHMVLLVWRAAVVPWVRIVGNVRDDLGLRRRELHHRLLTRHANDLRAIPRVRAAIMKALPDTHAAKGNPAFARLLTRSLRRSSRCGIRIARARIRIGAAFALLRFLTVLALIVPVAIGAARWCTVRWQRHPLDWTVPHGSYDIATVAITAAGIVCLAGGFAVPVRFRRLTATIGTFLILAALVMQVLSLLVGTTQELWSPDTALLAAGMLPMAWALAVRGALALADRLVTTFSASEKVRFIVACGGIGACLGSGYAWSWDGWEQARAYGEFLINDTQGGWPALADHVVGTMPLGLLFAGTVLFPIVLADAVAPRVMNWWSQRIWLADPQLAAQTDLIYVFTMLRGELSLADPDTKIIAIRRLQRASRAVERGLPRTIPLGNGPARQTFADRCRVAGRSIDALSVWVALPRQDTHLVLRGKLAASAAALVTGRYDELPADPPLAESVPQRFRRLAHVARSLVVAAVPLLGVYVARQLGIHLDGVVGGAVVAFCVAWAVVTCLALLEPAWNERLTGVRDLFSTLRSTTGVRHEERTR</sequence>
<keyword evidence="3" id="KW-1185">Reference proteome</keyword>
<dbReference type="RefSeq" id="WP_344132045.1">
    <property type="nucleotide sequence ID" value="NZ_BAAALT010000091.1"/>
</dbReference>
<keyword evidence="1" id="KW-0812">Transmembrane</keyword>